<evidence type="ECO:0000256" key="1">
    <source>
        <dbReference type="ARBA" id="ARBA00004429"/>
    </source>
</evidence>
<proteinExistence type="inferred from homology"/>
<evidence type="ECO:0000256" key="12">
    <source>
        <dbReference type="SAM" id="Phobius"/>
    </source>
</evidence>
<dbReference type="EMBL" id="LFOD01000004">
    <property type="protein sequence ID" value="KMV19238.1"/>
    <property type="molecule type" value="Genomic_DNA"/>
</dbReference>
<keyword evidence="4" id="KW-0997">Cell inner membrane</keyword>
<organism evidence="14 15">
    <name type="scientific">Mycolicibacterium conceptionense</name>
    <dbReference type="NCBI Taxonomy" id="451644"/>
    <lineage>
        <taxon>Bacteria</taxon>
        <taxon>Bacillati</taxon>
        <taxon>Actinomycetota</taxon>
        <taxon>Actinomycetes</taxon>
        <taxon>Mycobacteriales</taxon>
        <taxon>Mycobacteriaceae</taxon>
        <taxon>Mycolicibacterium</taxon>
    </lineage>
</organism>
<dbReference type="GO" id="GO:0005886">
    <property type="term" value="C:plasma membrane"/>
    <property type="evidence" value="ECO:0007669"/>
    <property type="project" value="UniProtKB-SubCell"/>
</dbReference>
<evidence type="ECO:0000256" key="3">
    <source>
        <dbReference type="ARBA" id="ARBA00022475"/>
    </source>
</evidence>
<dbReference type="InterPro" id="IPR033885">
    <property type="entry name" value="AlkB/XylM"/>
</dbReference>
<dbReference type="Pfam" id="PF00487">
    <property type="entry name" value="FA_desaturase"/>
    <property type="match status" value="1"/>
</dbReference>
<evidence type="ECO:0000313" key="14">
    <source>
        <dbReference type="EMBL" id="KMV19238.1"/>
    </source>
</evidence>
<feature type="transmembrane region" description="Helical" evidence="12">
    <location>
        <begin position="27"/>
        <end position="48"/>
    </location>
</feature>
<dbReference type="PATRIC" id="fig|451644.5.peg.1500"/>
<comment type="caution">
    <text evidence="14">The sequence shown here is derived from an EMBL/GenBank/DDBJ whole genome shotgun (WGS) entry which is preliminary data.</text>
</comment>
<dbReference type="InterPro" id="IPR005804">
    <property type="entry name" value="FA_desaturase_dom"/>
</dbReference>
<dbReference type="GO" id="GO:0004497">
    <property type="term" value="F:monooxygenase activity"/>
    <property type="evidence" value="ECO:0007669"/>
    <property type="project" value="UniProtKB-KW"/>
</dbReference>
<dbReference type="AlphaFoldDB" id="A0A0J8UCJ0"/>
<comment type="subcellular location">
    <subcellularLocation>
        <location evidence="1">Cell inner membrane</location>
        <topology evidence="1">Multi-pass membrane protein</topology>
    </subcellularLocation>
</comment>
<dbReference type="PANTHER" id="PTHR38674:SF1">
    <property type="entry name" value="ALKANE 1-MONOOXYGENASE 1"/>
    <property type="match status" value="1"/>
</dbReference>
<accession>A0A0J8UCJ0</accession>
<dbReference type="CDD" id="cd03512">
    <property type="entry name" value="Alkane-hydroxylase"/>
    <property type="match status" value="1"/>
</dbReference>
<sequence>MKSGSSAPCSDSGKLLIRVTGKDPKRYMWLLAALVPCLVMLSWLMVFTTGLSCFWWLGPVLTFAVVPILDHIVGTDRSSPSDAGYVDLERDHWYRWVTYLYLPNQYLSLIFACWLVSGGGWVVMSDVDRVGLMVTVGIVGGIGINAAHELGHKNARRERRLSKIALAQTCYGHFFVEHNRGHHVRVATPDDPASALMGQNVYRFMGRSVIGGLRSAWALESRRFTRLGQSPWTLKNNVLNSWLMSVALFAGLAVWFGPVVLPMLGGQAIVGICLLESVNYIEHYGLRREVLPSGRYERVSARHSWNSNTLVTNVFLFHLQRHSDHHANPQRRYQQLRSVQEAPQLPAGYGTMLVLSLIPPLWRRVMDPRVLAHYSGRVDLAAVDWDRYRMRAV</sequence>
<evidence type="ECO:0000256" key="11">
    <source>
        <dbReference type="ARBA" id="ARBA00023136"/>
    </source>
</evidence>
<keyword evidence="11 12" id="KW-0472">Membrane</keyword>
<keyword evidence="8" id="KW-0560">Oxidoreductase</keyword>
<evidence type="ECO:0000256" key="4">
    <source>
        <dbReference type="ARBA" id="ARBA00022519"/>
    </source>
</evidence>
<keyword evidence="7 12" id="KW-1133">Transmembrane helix</keyword>
<name>A0A0J8UCJ0_9MYCO</name>
<dbReference type="PANTHER" id="PTHR38674">
    <property type="entry name" value="ALKANE 1-MONOOXYGENASE 1"/>
    <property type="match status" value="1"/>
</dbReference>
<gene>
    <name evidence="14" type="ORF">ACT17_07290</name>
</gene>
<dbReference type="OrthoDB" id="4759734at2"/>
<reference evidence="14 15" key="1">
    <citation type="submission" date="2015-06" db="EMBL/GenBank/DDBJ databases">
        <title>Genome sequence of Mycobacterium conceptionense strain MLE.</title>
        <authorList>
            <person name="Greninger A.L."/>
            <person name="Cunningham G."/>
            <person name="Chiu C.Y."/>
            <person name="Miller S."/>
        </authorList>
    </citation>
    <scope>NUCLEOTIDE SEQUENCE [LARGE SCALE GENOMIC DNA]</scope>
    <source>
        <strain evidence="14 15">MLE</strain>
    </source>
</reference>
<keyword evidence="6" id="KW-0479">Metal-binding</keyword>
<protein>
    <submittedName>
        <fullName evidence="14">Alkane 1-monooxygenase</fullName>
    </submittedName>
</protein>
<evidence type="ECO:0000256" key="10">
    <source>
        <dbReference type="ARBA" id="ARBA00023033"/>
    </source>
</evidence>
<feature type="transmembrane region" description="Helical" evidence="12">
    <location>
        <begin position="130"/>
        <end position="150"/>
    </location>
</feature>
<dbReference type="Proteomes" id="UP000037594">
    <property type="component" value="Unassembled WGS sequence"/>
</dbReference>
<keyword evidence="5 12" id="KW-0812">Transmembrane</keyword>
<feature type="transmembrane region" description="Helical" evidence="12">
    <location>
        <begin position="238"/>
        <end position="257"/>
    </location>
</feature>
<evidence type="ECO:0000256" key="5">
    <source>
        <dbReference type="ARBA" id="ARBA00022692"/>
    </source>
</evidence>
<keyword evidence="3" id="KW-1003">Cell membrane</keyword>
<evidence type="ECO:0000256" key="6">
    <source>
        <dbReference type="ARBA" id="ARBA00022723"/>
    </source>
</evidence>
<evidence type="ECO:0000256" key="8">
    <source>
        <dbReference type="ARBA" id="ARBA00023002"/>
    </source>
</evidence>
<evidence type="ECO:0000313" key="15">
    <source>
        <dbReference type="Proteomes" id="UP000037594"/>
    </source>
</evidence>
<keyword evidence="9" id="KW-0408">Iron</keyword>
<evidence type="ECO:0000259" key="13">
    <source>
        <dbReference type="Pfam" id="PF00487"/>
    </source>
</evidence>
<evidence type="ECO:0000256" key="9">
    <source>
        <dbReference type="ARBA" id="ARBA00023004"/>
    </source>
</evidence>
<evidence type="ECO:0000256" key="2">
    <source>
        <dbReference type="ARBA" id="ARBA00010823"/>
    </source>
</evidence>
<comment type="similarity">
    <text evidence="2">Belongs to the fatty acid desaturase type 1 family. AlkB subfamily.</text>
</comment>
<dbReference type="GO" id="GO:0006629">
    <property type="term" value="P:lipid metabolic process"/>
    <property type="evidence" value="ECO:0007669"/>
    <property type="project" value="InterPro"/>
</dbReference>
<keyword evidence="10 14" id="KW-0503">Monooxygenase</keyword>
<feature type="domain" description="Fatty acid desaturase" evidence="13">
    <location>
        <begin position="132"/>
        <end position="352"/>
    </location>
</feature>
<dbReference type="GO" id="GO:0046872">
    <property type="term" value="F:metal ion binding"/>
    <property type="evidence" value="ECO:0007669"/>
    <property type="project" value="UniProtKB-KW"/>
</dbReference>
<feature type="transmembrane region" description="Helical" evidence="12">
    <location>
        <begin position="54"/>
        <end position="73"/>
    </location>
</feature>
<evidence type="ECO:0000256" key="7">
    <source>
        <dbReference type="ARBA" id="ARBA00022989"/>
    </source>
</evidence>